<dbReference type="InterPro" id="IPR050892">
    <property type="entry name" value="ADP-ribose_metab_enzymes"/>
</dbReference>
<sequence>MIVERTGNLLRDDAQALVNTVNTVGVMGKGLALQFKRAFPANFRAYVQACADHRVRPGKIFATSMDGDRWILNFPTKRHWRNRSRIDDIRAGLDDLVRTLVDLRVTSVAIPPLGCGNGGLDWDQVRPLIVNKLGGLDVEVRLYGPATPAPEEMLVGLERPRMTRNRARLLAGLRRYAETAYEAGVAVDVNTSLLETHKVAYLFQGANLTLGYNFERGHYGPFSNDLNRDLSSMEGHYLIGYGDGTGGAKADLRLLPAADAAETAIADDQMFRRSWHKVSQAVSGYEYPDGMELLSTVHYLAALRTDPFHDQDIATEVAQWSPRKSRLFSSDDVHTALRRLREVDLLYLGN</sequence>
<dbReference type="PANTHER" id="PTHR12521:SF0">
    <property type="entry name" value="ADP-RIBOSE GLYCOHYDROLASE OARD1"/>
    <property type="match status" value="1"/>
</dbReference>
<dbReference type="SMART" id="SM00506">
    <property type="entry name" value="A1pp"/>
    <property type="match status" value="1"/>
</dbReference>
<feature type="domain" description="Macro" evidence="2">
    <location>
        <begin position="1"/>
        <end position="151"/>
    </location>
</feature>
<dbReference type="Proteomes" id="UP001501710">
    <property type="component" value="Unassembled WGS sequence"/>
</dbReference>
<keyword evidence="4" id="KW-1185">Reference proteome</keyword>
<protein>
    <submittedName>
        <fullName evidence="3">Macro domain-containing protein</fullName>
    </submittedName>
</protein>
<dbReference type="Pfam" id="PF01661">
    <property type="entry name" value="Macro"/>
    <property type="match status" value="1"/>
</dbReference>
<dbReference type="InterPro" id="IPR043472">
    <property type="entry name" value="Macro_dom-like"/>
</dbReference>
<organism evidence="3 4">
    <name type="scientific">Actinomadura meridiana</name>
    <dbReference type="NCBI Taxonomy" id="559626"/>
    <lineage>
        <taxon>Bacteria</taxon>
        <taxon>Bacillati</taxon>
        <taxon>Actinomycetota</taxon>
        <taxon>Actinomycetes</taxon>
        <taxon>Streptosporangiales</taxon>
        <taxon>Thermomonosporaceae</taxon>
        <taxon>Actinomadura</taxon>
    </lineage>
</organism>
<dbReference type="InterPro" id="IPR002589">
    <property type="entry name" value="Macro_dom"/>
</dbReference>
<comment type="catalytic activity">
    <reaction evidence="1">
        <text>an N-(ADP-alpha-D-ribosyl)-thymidine in DNA + H2O = a thymidine in DNA + ADP-D-ribose</text>
        <dbReference type="Rhea" id="RHEA:71655"/>
        <dbReference type="Rhea" id="RHEA-COMP:13556"/>
        <dbReference type="Rhea" id="RHEA-COMP:18051"/>
        <dbReference type="ChEBI" id="CHEBI:15377"/>
        <dbReference type="ChEBI" id="CHEBI:57967"/>
        <dbReference type="ChEBI" id="CHEBI:137386"/>
        <dbReference type="ChEBI" id="CHEBI:191199"/>
    </reaction>
    <physiologicalReaction direction="left-to-right" evidence="1">
        <dbReference type="Rhea" id="RHEA:71656"/>
    </physiologicalReaction>
</comment>
<dbReference type="EMBL" id="BAABAS010000026">
    <property type="protein sequence ID" value="GAA4240785.1"/>
    <property type="molecule type" value="Genomic_DNA"/>
</dbReference>
<evidence type="ECO:0000313" key="4">
    <source>
        <dbReference type="Proteomes" id="UP001501710"/>
    </source>
</evidence>
<comment type="caution">
    <text evidence="3">The sequence shown here is derived from an EMBL/GenBank/DDBJ whole genome shotgun (WGS) entry which is preliminary data.</text>
</comment>
<dbReference type="RefSeq" id="WP_344905468.1">
    <property type="nucleotide sequence ID" value="NZ_BAABAS010000026.1"/>
</dbReference>
<gene>
    <name evidence="3" type="ORF">GCM10022254_66870</name>
</gene>
<proteinExistence type="predicted"/>
<dbReference type="SUPFAM" id="SSF52949">
    <property type="entry name" value="Macro domain-like"/>
    <property type="match status" value="1"/>
</dbReference>
<dbReference type="Gene3D" id="3.40.220.10">
    <property type="entry name" value="Leucine Aminopeptidase, subunit E, domain 1"/>
    <property type="match status" value="1"/>
</dbReference>
<evidence type="ECO:0000313" key="3">
    <source>
        <dbReference type="EMBL" id="GAA4240785.1"/>
    </source>
</evidence>
<dbReference type="CDD" id="cd02901">
    <property type="entry name" value="Macro_Poa1p-like"/>
    <property type="match status" value="1"/>
</dbReference>
<evidence type="ECO:0000256" key="1">
    <source>
        <dbReference type="ARBA" id="ARBA00035885"/>
    </source>
</evidence>
<accession>A0ABP8CLL0</accession>
<name>A0ABP8CLL0_9ACTN</name>
<dbReference type="PROSITE" id="PS51154">
    <property type="entry name" value="MACRO"/>
    <property type="match status" value="1"/>
</dbReference>
<dbReference type="PANTHER" id="PTHR12521">
    <property type="entry name" value="PROTEIN C6ORF130"/>
    <property type="match status" value="1"/>
</dbReference>
<evidence type="ECO:0000259" key="2">
    <source>
        <dbReference type="PROSITE" id="PS51154"/>
    </source>
</evidence>
<reference evidence="4" key="1">
    <citation type="journal article" date="2019" name="Int. J. Syst. Evol. Microbiol.">
        <title>The Global Catalogue of Microorganisms (GCM) 10K type strain sequencing project: providing services to taxonomists for standard genome sequencing and annotation.</title>
        <authorList>
            <consortium name="The Broad Institute Genomics Platform"/>
            <consortium name="The Broad Institute Genome Sequencing Center for Infectious Disease"/>
            <person name="Wu L."/>
            <person name="Ma J."/>
        </authorList>
    </citation>
    <scope>NUCLEOTIDE SEQUENCE [LARGE SCALE GENOMIC DNA]</scope>
    <source>
        <strain evidence="4">JCM 17440</strain>
    </source>
</reference>